<accession>A0A1Z4BSD3</accession>
<protein>
    <submittedName>
        <fullName evidence="1">Uncharacterized protein</fullName>
    </submittedName>
</protein>
<dbReference type="RefSeq" id="WP_088594968.1">
    <property type="nucleotide sequence ID" value="NZ_CP022022.1"/>
</dbReference>
<gene>
    <name evidence="1" type="ORF">CBG49_14025</name>
</gene>
<sequence>MKKMLGILGGIGLAVAVTAILLSREEKEEPKKEIKYKEVDFLDMAYVKKYFSEKYKEVIEKRPKSLPIILKLDAEEISLYIFTFYDEERGEIISKKTRIVSAKTTSQDFKDAFGDKDLLILN</sequence>
<dbReference type="AlphaFoldDB" id="A0A1Z4BSD3"/>
<reference evidence="2" key="1">
    <citation type="submission" date="2017-06" db="EMBL/GenBank/DDBJ databases">
        <title>Complete genome sequence of Capnocytophaga sp. KCOM 1579 (=ChDC OS43) isolated from a human refractory periapical abscess lesion.</title>
        <authorList>
            <person name="Kook J.-K."/>
            <person name="Park S.-N."/>
            <person name="Lim Y.K."/>
            <person name="Roh H."/>
        </authorList>
    </citation>
    <scope>NUCLEOTIDE SEQUENCE [LARGE SCALE GENOMIC DNA]</scope>
    <source>
        <strain evidence="2">ChDC OS43</strain>
    </source>
</reference>
<evidence type="ECO:0000313" key="2">
    <source>
        <dbReference type="Proteomes" id="UP000197007"/>
    </source>
</evidence>
<dbReference type="EMBL" id="CP022022">
    <property type="protein sequence ID" value="ASF44119.1"/>
    <property type="molecule type" value="Genomic_DNA"/>
</dbReference>
<dbReference type="KEGG" id="capn:CBG49_14025"/>
<keyword evidence="2" id="KW-1185">Reference proteome</keyword>
<dbReference type="Proteomes" id="UP000197007">
    <property type="component" value="Chromosome"/>
</dbReference>
<proteinExistence type="predicted"/>
<name>A0A1Z4BSD3_9FLAO</name>
<organism evidence="1 2">
    <name type="scientific">Capnocytophaga endodontalis</name>
    <dbReference type="NCBI Taxonomy" id="2708117"/>
    <lineage>
        <taxon>Bacteria</taxon>
        <taxon>Pseudomonadati</taxon>
        <taxon>Bacteroidota</taxon>
        <taxon>Flavobacteriia</taxon>
        <taxon>Flavobacteriales</taxon>
        <taxon>Flavobacteriaceae</taxon>
        <taxon>Capnocytophaga</taxon>
    </lineage>
</organism>
<evidence type="ECO:0000313" key="1">
    <source>
        <dbReference type="EMBL" id="ASF44119.1"/>
    </source>
</evidence>